<feature type="compositionally biased region" description="Polar residues" evidence="2">
    <location>
        <begin position="255"/>
        <end position="265"/>
    </location>
</feature>
<dbReference type="OrthoDB" id="412788at2759"/>
<comment type="caution">
    <text evidence="3">The sequence shown here is derived from an EMBL/GenBank/DDBJ whole genome shotgun (WGS) entry which is preliminary data.</text>
</comment>
<evidence type="ECO:0000313" key="4">
    <source>
        <dbReference type="Proteomes" id="UP000664132"/>
    </source>
</evidence>
<reference evidence="3" key="1">
    <citation type="submission" date="2021-02" db="EMBL/GenBank/DDBJ databases">
        <title>Genome sequence Cadophora malorum strain M34.</title>
        <authorList>
            <person name="Stefanovic E."/>
            <person name="Vu D."/>
            <person name="Scully C."/>
            <person name="Dijksterhuis J."/>
            <person name="Roader J."/>
            <person name="Houbraken J."/>
        </authorList>
    </citation>
    <scope>NUCLEOTIDE SEQUENCE</scope>
    <source>
        <strain evidence="3">M34</strain>
    </source>
</reference>
<accession>A0A8H7TB43</accession>
<gene>
    <name evidence="3" type="ORF">IFR04_011298</name>
</gene>
<keyword evidence="4" id="KW-1185">Reference proteome</keyword>
<organism evidence="3 4">
    <name type="scientific">Cadophora malorum</name>
    <dbReference type="NCBI Taxonomy" id="108018"/>
    <lineage>
        <taxon>Eukaryota</taxon>
        <taxon>Fungi</taxon>
        <taxon>Dikarya</taxon>
        <taxon>Ascomycota</taxon>
        <taxon>Pezizomycotina</taxon>
        <taxon>Leotiomycetes</taxon>
        <taxon>Helotiales</taxon>
        <taxon>Ploettnerulaceae</taxon>
        <taxon>Cadophora</taxon>
    </lineage>
</organism>
<comment type="similarity">
    <text evidence="1">Belongs to the asaB hydroxylase/desaturase family.</text>
</comment>
<evidence type="ECO:0000256" key="2">
    <source>
        <dbReference type="SAM" id="MobiDB-lite"/>
    </source>
</evidence>
<proteinExistence type="inferred from homology"/>
<feature type="compositionally biased region" description="Basic and acidic residues" evidence="2">
    <location>
        <begin position="283"/>
        <end position="292"/>
    </location>
</feature>
<dbReference type="PANTHER" id="PTHR34598:SF3">
    <property type="entry name" value="OXIDOREDUCTASE AN1597"/>
    <property type="match status" value="1"/>
</dbReference>
<protein>
    <submittedName>
        <fullName evidence="3">Uncharacterized protein</fullName>
    </submittedName>
</protein>
<dbReference type="AlphaFoldDB" id="A0A8H7TB43"/>
<feature type="region of interest" description="Disordered" evidence="2">
    <location>
        <begin position="231"/>
        <end position="293"/>
    </location>
</feature>
<dbReference type="EMBL" id="JAFJYH010000217">
    <property type="protein sequence ID" value="KAG4415578.1"/>
    <property type="molecule type" value="Genomic_DNA"/>
</dbReference>
<evidence type="ECO:0000313" key="3">
    <source>
        <dbReference type="EMBL" id="KAG4415578.1"/>
    </source>
</evidence>
<dbReference type="PANTHER" id="PTHR34598">
    <property type="entry name" value="BLL6449 PROTEIN"/>
    <property type="match status" value="1"/>
</dbReference>
<evidence type="ECO:0000256" key="1">
    <source>
        <dbReference type="ARBA" id="ARBA00023604"/>
    </source>
</evidence>
<dbReference type="GO" id="GO:0016491">
    <property type="term" value="F:oxidoreductase activity"/>
    <property type="evidence" value="ECO:0007669"/>
    <property type="project" value="InterPro"/>
</dbReference>
<name>A0A8H7TB43_9HELO</name>
<dbReference type="InterPro" id="IPR044053">
    <property type="entry name" value="AsaB-like"/>
</dbReference>
<sequence length="339" mass="38804">MPPDVVQGVFKFIQWQDLYHREKPFQVLTQIPPDAENQRSHNLIFEEVEVAVKDVRSLAIPPKLDTYGFMYREHPLTFADFQSRQAVEKYYLPEVERLMRAESPAGVLNRVMLQLKENAPQLLKQRVRVINIWRPIVDVIGDWALALCDGRTANPEDFIETDHVRRHYTGSSMYLQKRPGQEFYYLSRQGKDDVLFLKIFDSKKKGIGAPCEIKSVATRIYSNINIRIQKDPSSMPLIDPTHPTAQPAQDRENSPTRSENNLSDSGSEDEDTKNWVEQTLAKNQKDGRDQPWKKTFKAEGALENIDNTMEDGEDLVVVPAPKMPSAGEATIYEQQSLSG</sequence>
<dbReference type="Proteomes" id="UP000664132">
    <property type="component" value="Unassembled WGS sequence"/>
</dbReference>